<evidence type="ECO:0000256" key="1">
    <source>
        <dbReference type="ARBA" id="ARBA00006754"/>
    </source>
</evidence>
<dbReference type="PANTHER" id="PTHR33744:SF1">
    <property type="entry name" value="DNA-BINDING TRANSCRIPTIONAL ACTIVATOR ADER"/>
    <property type="match status" value="1"/>
</dbReference>
<dbReference type="Gene3D" id="1.10.10.2840">
    <property type="entry name" value="PucR C-terminal helix-turn-helix domain"/>
    <property type="match status" value="1"/>
</dbReference>
<evidence type="ECO:0000259" key="2">
    <source>
        <dbReference type="Pfam" id="PF13556"/>
    </source>
</evidence>
<proteinExistence type="inferred from homology"/>
<dbReference type="InterPro" id="IPR041522">
    <property type="entry name" value="CdaR_GGDEF"/>
</dbReference>
<dbReference type="Pfam" id="PF13556">
    <property type="entry name" value="HTH_30"/>
    <property type="match status" value="1"/>
</dbReference>
<feature type="domain" description="RsbT co-antagonist protein RsbRD N-terminal" evidence="3">
    <location>
        <begin position="22"/>
        <end position="159"/>
    </location>
</feature>
<dbReference type="RefSeq" id="WP_169415109.1">
    <property type="nucleotide sequence ID" value="NZ_JAAXKZ010000110.1"/>
</dbReference>
<dbReference type="Pfam" id="PF17853">
    <property type="entry name" value="GGDEF_2"/>
    <property type="match status" value="1"/>
</dbReference>
<evidence type="ECO:0000313" key="5">
    <source>
        <dbReference type="EMBL" id="NMH94424.1"/>
    </source>
</evidence>
<dbReference type="AlphaFoldDB" id="A0A848DQ37"/>
<feature type="domain" description="CdaR GGDEF-like" evidence="4">
    <location>
        <begin position="173"/>
        <end position="291"/>
    </location>
</feature>
<comment type="similarity">
    <text evidence="1">Belongs to the CdaR family.</text>
</comment>
<evidence type="ECO:0000259" key="3">
    <source>
        <dbReference type="Pfam" id="PF14361"/>
    </source>
</evidence>
<accession>A0A848DQ37</accession>
<dbReference type="InterPro" id="IPR042070">
    <property type="entry name" value="PucR_C-HTH_sf"/>
</dbReference>
<evidence type="ECO:0000313" key="6">
    <source>
        <dbReference type="Proteomes" id="UP000586918"/>
    </source>
</evidence>
<protein>
    <submittedName>
        <fullName evidence="5">PucR family transcriptional regulator</fullName>
    </submittedName>
</protein>
<dbReference type="Pfam" id="PF14361">
    <property type="entry name" value="RsbRD_N"/>
    <property type="match status" value="1"/>
</dbReference>
<comment type="caution">
    <text evidence="5">The sequence shown here is derived from an EMBL/GenBank/DDBJ whole genome shotgun (WGS) entry which is preliminary data.</text>
</comment>
<gene>
    <name evidence="5" type="ORF">HF519_23160</name>
</gene>
<dbReference type="InterPro" id="IPR051448">
    <property type="entry name" value="CdaR-like_regulators"/>
</dbReference>
<feature type="domain" description="PucR C-terminal helix-turn-helix" evidence="2">
    <location>
        <begin position="345"/>
        <end position="400"/>
    </location>
</feature>
<dbReference type="PANTHER" id="PTHR33744">
    <property type="entry name" value="CARBOHYDRATE DIACID REGULATOR"/>
    <property type="match status" value="1"/>
</dbReference>
<evidence type="ECO:0000259" key="4">
    <source>
        <dbReference type="Pfam" id="PF17853"/>
    </source>
</evidence>
<dbReference type="InterPro" id="IPR025736">
    <property type="entry name" value="PucR_C-HTH_dom"/>
</dbReference>
<organism evidence="5 6">
    <name type="scientific">Pseudonocardia bannensis</name>
    <dbReference type="NCBI Taxonomy" id="630973"/>
    <lineage>
        <taxon>Bacteria</taxon>
        <taxon>Bacillati</taxon>
        <taxon>Actinomycetota</taxon>
        <taxon>Actinomycetes</taxon>
        <taxon>Pseudonocardiales</taxon>
        <taxon>Pseudonocardiaceae</taxon>
        <taxon>Pseudonocardia</taxon>
    </lineage>
</organism>
<name>A0A848DQ37_9PSEU</name>
<reference evidence="5 6" key="1">
    <citation type="submission" date="2020-04" db="EMBL/GenBank/DDBJ databases">
        <authorList>
            <person name="Klaysubun C."/>
            <person name="Duangmal K."/>
            <person name="Lipun K."/>
        </authorList>
    </citation>
    <scope>NUCLEOTIDE SEQUENCE [LARGE SCALE GENOMIC DNA]</scope>
    <source>
        <strain evidence="5 6">DSM 45300</strain>
    </source>
</reference>
<dbReference type="EMBL" id="JAAXKZ010000110">
    <property type="protein sequence ID" value="NMH94424.1"/>
    <property type="molecule type" value="Genomic_DNA"/>
</dbReference>
<dbReference type="InterPro" id="IPR025751">
    <property type="entry name" value="RsbRD_N_dom"/>
</dbReference>
<keyword evidence="6" id="KW-1185">Reference proteome</keyword>
<dbReference type="Proteomes" id="UP000586918">
    <property type="component" value="Unassembled WGS sequence"/>
</dbReference>
<sequence length="415" mass="46376">MDAEPHPVVLVARAILPRRERFIAALTAETEQEIAVLDHDERLGALLEASIAENIVTAMHVLVNSIDPHTVDAPSSATSYARRLAQRDVPLSALLRAYRLGQAKFLNMCLSEAVNLRRTDTSETMIALVNVVAVYVDRVCEQVARAYEEERERWVSSRGVLRQHWITQLLHDPSPDIRQAEAALGYRLGRTHLAVEGWIDRLTASDDVMGVFDRLTSLLQNLLAPRGAPLAVPTDERDVRIWFPVAAAQDVDADLIAAELDRARLPVRVALGSPRPGLDGFRRSLRNAARAKDLALSAGEHGPRAIAFRQIAPIALLADEPRELADFVADTLGDLAVDDRREEGLRETLRLFLATNRSYVATAEQLVVHRNTVHYRIQQIAEKYARDLDRDPFELQLALNICRWYGAKVLRRSAV</sequence>